<dbReference type="EMBL" id="Z79580">
    <property type="protein sequence ID" value="CAB01839.1"/>
    <property type="molecule type" value="Genomic_DNA"/>
</dbReference>
<reference evidence="2" key="2">
    <citation type="journal article" date="1997" name="Microbiology">
        <title>A 10.3 kbp segment from nprB to argJ at the 102 degrees region of the Bacillus subtilis chromosome.</title>
        <authorList>
            <person name="Levine A."/>
            <person name="Vannier F."/>
            <person name="Roche B."/>
            <person name="Autret S."/>
            <person name="Mavel D."/>
            <person name="Seror S.J."/>
        </authorList>
    </citation>
    <scope>NUCLEOTIDE SEQUENCE</scope>
    <source>
        <strain evidence="2">W168 CA</strain>
    </source>
</reference>
<dbReference type="EMBL" id="Y09476">
    <property type="protein sequence ID" value="CAA70635.1"/>
    <property type="molecule type" value="Genomic_DNA"/>
</dbReference>
<name>Q798N8_BACIU</name>
<sequence length="70" mass="7757">MKGNNVPAGSFMPAACCFVFGKTVSGLAESHIDLYLLAAGRDSRLLYRRRPPCRKTGKKIIWKNEDAVMV</sequence>
<reference evidence="2" key="1">
    <citation type="submission" date="1996-08" db="EMBL/GenBank/DDBJ databases">
        <authorList>
            <person name="Seror S."/>
        </authorList>
    </citation>
    <scope>NUCLEOTIDE SEQUENCE</scope>
    <source>
        <strain evidence="2">W168 CA</strain>
    </source>
</reference>
<organism evidence="2">
    <name type="scientific">Bacillus subtilis</name>
    <dbReference type="NCBI Taxonomy" id="1423"/>
    <lineage>
        <taxon>Bacteria</taxon>
        <taxon>Bacillati</taxon>
        <taxon>Bacillota</taxon>
        <taxon>Bacilli</taxon>
        <taxon>Bacillales</taxon>
        <taxon>Bacillaceae</taxon>
        <taxon>Bacillus</taxon>
    </lineage>
</organism>
<accession>Q798N8</accession>
<evidence type="ECO:0000313" key="2">
    <source>
        <dbReference type="EMBL" id="CAB01839.1"/>
    </source>
</evidence>
<evidence type="ECO:0000313" key="1">
    <source>
        <dbReference type="EMBL" id="CAA70635.1"/>
    </source>
</evidence>
<protein>
    <submittedName>
        <fullName evidence="2">Putative orf protein</fullName>
    </submittedName>
    <submittedName>
        <fullName evidence="1">YitX</fullName>
    </submittedName>
</protein>
<dbReference type="AlphaFoldDB" id="Q798N8"/>
<gene>
    <name evidence="2" type="primary">putative orf</name>
</gene>
<proteinExistence type="predicted"/>
<reference evidence="1" key="3">
    <citation type="journal article" date="1997" name="Microbiology">
        <title>Sequencing of regions downstream of addA (98 degrees) and citG (289 degrees) in Bacillus subtilis.</title>
        <authorList>
            <person name="Medina N."/>
            <person name="Vannier F."/>
            <person name="Roche B."/>
            <person name="Autret S."/>
            <person name="Levine A."/>
            <person name="Seror S.J."/>
        </authorList>
    </citation>
    <scope>NUCLEOTIDE SEQUENCE</scope>
</reference>
<dbReference type="PIR" id="A69842">
    <property type="entry name" value="A69842"/>
</dbReference>